<dbReference type="SUPFAM" id="SSF69118">
    <property type="entry name" value="AhpD-like"/>
    <property type="match status" value="1"/>
</dbReference>
<name>A0A4R1K4B1_9GAMM</name>
<evidence type="ECO:0000313" key="3">
    <source>
        <dbReference type="Proteomes" id="UP000295565"/>
    </source>
</evidence>
<evidence type="ECO:0000313" key="2">
    <source>
        <dbReference type="EMBL" id="TCK58966.1"/>
    </source>
</evidence>
<dbReference type="NCBIfam" id="TIGR00778">
    <property type="entry name" value="ahpD_dom"/>
    <property type="match status" value="1"/>
</dbReference>
<keyword evidence="2" id="KW-0560">Oxidoreductase</keyword>
<dbReference type="EMBL" id="SMGD01000011">
    <property type="protein sequence ID" value="TCK58966.1"/>
    <property type="molecule type" value="Genomic_DNA"/>
</dbReference>
<comment type="caution">
    <text evidence="2">The sequence shown here is derived from an EMBL/GenBank/DDBJ whole genome shotgun (WGS) entry which is preliminary data.</text>
</comment>
<keyword evidence="2" id="KW-0575">Peroxidase</keyword>
<dbReference type="Gene3D" id="1.20.1290.10">
    <property type="entry name" value="AhpD-like"/>
    <property type="match status" value="1"/>
</dbReference>
<organism evidence="2 3">
    <name type="scientific">Celerinatantimonas diazotrophica</name>
    <dbReference type="NCBI Taxonomy" id="412034"/>
    <lineage>
        <taxon>Bacteria</taxon>
        <taxon>Pseudomonadati</taxon>
        <taxon>Pseudomonadota</taxon>
        <taxon>Gammaproteobacteria</taxon>
        <taxon>Celerinatantimonadaceae</taxon>
        <taxon>Celerinatantimonas</taxon>
    </lineage>
</organism>
<dbReference type="InterPro" id="IPR003779">
    <property type="entry name" value="CMD-like"/>
</dbReference>
<sequence length="158" mass="17721">MTFRLNYYQASPDAMQTMLNIEKFIRTQSTKPEGVSQQLLELVKIRVSQMNGCAYCLDMYTQDAMAADESSQRLFTLSAWRETPFFNRPERAALAWAEALTSVATAPVAASTYDEIRAHFSEEQITVLTLAINTINSWNRFAIGLGADVGSYTPGQFK</sequence>
<dbReference type="AlphaFoldDB" id="A0A4R1K4B1"/>
<dbReference type="Proteomes" id="UP000295565">
    <property type="component" value="Unassembled WGS sequence"/>
</dbReference>
<protein>
    <submittedName>
        <fullName evidence="2">AhpD family alkylhydroperoxidase</fullName>
    </submittedName>
</protein>
<evidence type="ECO:0000259" key="1">
    <source>
        <dbReference type="Pfam" id="PF02627"/>
    </source>
</evidence>
<dbReference type="InterPro" id="IPR029032">
    <property type="entry name" value="AhpD-like"/>
</dbReference>
<feature type="domain" description="Carboxymuconolactone decarboxylase-like" evidence="1">
    <location>
        <begin position="12"/>
        <end position="99"/>
    </location>
</feature>
<accession>A0A4R1K4B1</accession>
<gene>
    <name evidence="2" type="ORF">EV690_1127</name>
</gene>
<reference evidence="2 3" key="1">
    <citation type="submission" date="2019-03" db="EMBL/GenBank/DDBJ databases">
        <title>Genomic Encyclopedia of Type Strains, Phase IV (KMG-IV): sequencing the most valuable type-strain genomes for metagenomic binning, comparative biology and taxonomic classification.</title>
        <authorList>
            <person name="Goeker M."/>
        </authorList>
    </citation>
    <scope>NUCLEOTIDE SEQUENCE [LARGE SCALE GENOMIC DNA]</scope>
    <source>
        <strain evidence="2 3">DSM 18577</strain>
    </source>
</reference>
<dbReference type="Pfam" id="PF02627">
    <property type="entry name" value="CMD"/>
    <property type="match status" value="1"/>
</dbReference>
<keyword evidence="3" id="KW-1185">Reference proteome</keyword>
<dbReference type="PANTHER" id="PTHR34846">
    <property type="entry name" value="4-CARBOXYMUCONOLACTONE DECARBOXYLASE FAMILY PROTEIN (AFU_ORTHOLOGUE AFUA_6G11590)"/>
    <property type="match status" value="1"/>
</dbReference>
<proteinExistence type="predicted"/>
<dbReference type="PANTHER" id="PTHR34846:SF10">
    <property type="entry name" value="CYTOPLASMIC PROTEIN"/>
    <property type="match status" value="1"/>
</dbReference>
<dbReference type="InterPro" id="IPR004675">
    <property type="entry name" value="AhpD_core"/>
</dbReference>
<dbReference type="GO" id="GO:0051920">
    <property type="term" value="F:peroxiredoxin activity"/>
    <property type="evidence" value="ECO:0007669"/>
    <property type="project" value="InterPro"/>
</dbReference>